<sequence length="34" mass="3925">PEQVRNDEELHQVGDAIGRCFTRANMNSLLRQKV</sequence>
<dbReference type="EMBL" id="LAZR01044217">
    <property type="protein sequence ID" value="KKL05199.1"/>
    <property type="molecule type" value="Genomic_DNA"/>
</dbReference>
<protein>
    <submittedName>
        <fullName evidence="1">Uncharacterized protein</fullName>
    </submittedName>
</protein>
<proteinExistence type="predicted"/>
<accession>A0A0F9A6P3</accession>
<name>A0A0F9A6P3_9ZZZZ</name>
<gene>
    <name evidence="1" type="ORF">LCGC14_2608470</name>
</gene>
<feature type="non-terminal residue" evidence="1">
    <location>
        <position position="1"/>
    </location>
</feature>
<evidence type="ECO:0000313" key="1">
    <source>
        <dbReference type="EMBL" id="KKL05199.1"/>
    </source>
</evidence>
<reference evidence="1" key="1">
    <citation type="journal article" date="2015" name="Nature">
        <title>Complex archaea that bridge the gap between prokaryotes and eukaryotes.</title>
        <authorList>
            <person name="Spang A."/>
            <person name="Saw J.H."/>
            <person name="Jorgensen S.L."/>
            <person name="Zaremba-Niedzwiedzka K."/>
            <person name="Martijn J."/>
            <person name="Lind A.E."/>
            <person name="van Eijk R."/>
            <person name="Schleper C."/>
            <person name="Guy L."/>
            <person name="Ettema T.J."/>
        </authorList>
    </citation>
    <scope>NUCLEOTIDE SEQUENCE</scope>
</reference>
<dbReference type="AlphaFoldDB" id="A0A0F9A6P3"/>
<comment type="caution">
    <text evidence="1">The sequence shown here is derived from an EMBL/GenBank/DDBJ whole genome shotgun (WGS) entry which is preliminary data.</text>
</comment>
<organism evidence="1">
    <name type="scientific">marine sediment metagenome</name>
    <dbReference type="NCBI Taxonomy" id="412755"/>
    <lineage>
        <taxon>unclassified sequences</taxon>
        <taxon>metagenomes</taxon>
        <taxon>ecological metagenomes</taxon>
    </lineage>
</organism>